<dbReference type="EMBL" id="CAJNNV010025795">
    <property type="protein sequence ID" value="CAE8616112.1"/>
    <property type="molecule type" value="Genomic_DNA"/>
</dbReference>
<feature type="compositionally biased region" description="Low complexity" evidence="1">
    <location>
        <begin position="798"/>
        <end position="810"/>
    </location>
</feature>
<dbReference type="Proteomes" id="UP000654075">
    <property type="component" value="Unassembled WGS sequence"/>
</dbReference>
<feature type="compositionally biased region" description="Gly residues" evidence="1">
    <location>
        <begin position="866"/>
        <end position="879"/>
    </location>
</feature>
<feature type="region of interest" description="Disordered" evidence="1">
    <location>
        <begin position="501"/>
        <end position="556"/>
    </location>
</feature>
<organism evidence="2 3">
    <name type="scientific">Polarella glacialis</name>
    <name type="common">Dinoflagellate</name>
    <dbReference type="NCBI Taxonomy" id="89957"/>
    <lineage>
        <taxon>Eukaryota</taxon>
        <taxon>Sar</taxon>
        <taxon>Alveolata</taxon>
        <taxon>Dinophyceae</taxon>
        <taxon>Suessiales</taxon>
        <taxon>Suessiaceae</taxon>
        <taxon>Polarella</taxon>
    </lineage>
</organism>
<dbReference type="PANTHER" id="PTHR20916:SF18">
    <property type="entry name" value="IPT_TIG DOMAIN-CONTAINING PROTEIN"/>
    <property type="match status" value="1"/>
</dbReference>
<evidence type="ECO:0000313" key="3">
    <source>
        <dbReference type="Proteomes" id="UP000654075"/>
    </source>
</evidence>
<dbReference type="PANTHER" id="PTHR20916">
    <property type="entry name" value="CYSTEINE AND GLYCINE-RICH PROTEIN 2 BINDING PROTEIN"/>
    <property type="match status" value="1"/>
</dbReference>
<keyword evidence="3" id="KW-1185">Reference proteome</keyword>
<feature type="region of interest" description="Disordered" evidence="1">
    <location>
        <begin position="319"/>
        <end position="343"/>
    </location>
</feature>
<feature type="compositionally biased region" description="Low complexity" evidence="1">
    <location>
        <begin position="526"/>
        <end position="538"/>
    </location>
</feature>
<feature type="region of interest" description="Disordered" evidence="1">
    <location>
        <begin position="602"/>
        <end position="627"/>
    </location>
</feature>
<feature type="region of interest" description="Disordered" evidence="1">
    <location>
        <begin position="945"/>
        <end position="976"/>
    </location>
</feature>
<sequence>MAATSGAHAANSGPATTATATSTTPTPATTLTTTTTTTTTPAKPWTWEVEEVPGGGDWQALGACPLALIRGLAEGSEGCLLGLGGALGKEATTTKTKTITGKEAEAEAEAFRSVRYSGPVGDESCTGGDRLQPPRLELYELHLFADGPRFGGGVVFKGVTRVRLAAPCSEQPVQRLRPREKCWAVGSCTGGWINCPQDFQSRLSLGLASPLVSPHLAAPVDLGRCECLAGWRSGGAGMLTASPQFRREGEGEGFFRPAGAEDSDGQPLAMGFLDGWADEGGGPYRLTVTILSWANRTADSSASCLMAFSLPASGLAFIGRRSRRPREKQKQKPPRQAKESRPDCEVEVDVAGFASAEGLWIVDQAAGRKFQLAGDLLTCGGFSGTLGADGSSGTFHLRPSKQAFVQQNAPNGTAAAGLGPAIGGPGSPPWLAGQWAVVDREKFSLGILNIRNKPNLSTSQVVHELDLKNIAGPEGVRLRVSFCPELTQVARKTYLRGLRGSQEALPEAGQEQKQLSSPREKEALSHNRNNNNDINNNNHNDEALSAPPSWQLAPGELQRLGGPEVQGEAFLFEPVEGKQVLALQQPLDFSLCPVLEFSLRDSEQGSRKDKGEKTREGKRETAPSALQALRLGPPSQFPQALLGRWVRIMGGRMSEIDILDDFSCHEVGMDSPTPFQVFPEIVYLNFGRWLLNLSRSSASILVWLCDLSPAGVAQDSIVLWTRPWLAQGWLEVKGARGSNPAVHGSYRPDFSSPSKNNNNNKNNSIRFCRVRRQSSEPEVELRQDEGGAWRFACCSSNNNSNNNHNNNHNNISGARGPSGEDQWRIYDYRPPSPGSDGPVVKGSSDALPEESDGFTGPPLGQWTSPGQGGGGGGGGGGGAAPLGLQGGLVISRPGDARLQQEALLLDFQQADCSSVPPRIEWKWSSLGSGIRWNVLPQELLMLPSLSKGGDGRSRSEPAEATEATEERGKKQRPLGDRSDDPVALFLSQGLLEIFAGDVVVDLVTKATAGSSLKKRFGLASCNDDFEIEVLMAGVLPATWCIHVCVQLDELELKTWSLTSASARWELPIARRLQQVLHLVLQTAVAIRALSVAIPCRLAGDEKLPKASGFGDEEREASGGASSDSPRAPLCASSAGDGSAQNSASAELLAGAALRAALELAKSERAKGSPHSSCPKELREGTLLEVHLIGSPGELRRCSSAVREVAETERESRSGETFQDRMKAASADSSPAWLTAAVLGRLQRGGSGLRKEAWRKQLRQDPAVRGASLAQILGLAELVQEVLEQGSPELHERPFQLPKSGEAASTATMTTYTTTTTKPKVRLLWKNVNMYHVCQHFVLPLTKAEGCSYVELVASELQPPQWLVSHAWSTAFAATANMLTQHGRARSNNGSFSGPSELSPLLPTTPQQAVLLPDPIVYWICTLANNQHDLSGLHEADLLKTPFGRVLLSPSTHGTVLLCDQAVTPLRRVWCVLELHLTQQLRTAGGASGLGKVASAWHFLDLVAETGAPGGGVGILEDAAVSGGGSWHEVSGWSGLAPFPLEVARCGTEVDIRLAQASLEEDRRAILSHITDNGRSCRSQPAPEQHEAYDKLNDFVHAAFASAELYRLVCERPADCVEKARRLLARCRDSLDPNSFVRQGNTALFALVGADPSHPSAAEPALLQEMLALLIDSKADVNHVNSNLQTALDCVCSSSSSSSAGGAESFLLSHGALPFAEAAVLAERSFNARLEEVLARGGFGAPVLGGPVKAGQAFGGSGGGGSGAKLLGRAEQSLREAAASLKLYPSVLCTISTPAGAQDRLAQRGKVVLAALQAAGCRNPFELQTAGTYHPRGSVPQLRISVAFCGTQSGPSVESGSLPVDGPLPPRIRRGQSVSDFAAAAVQHITAPLSKWRGRGKSSKVAPDK</sequence>
<feature type="compositionally biased region" description="Low complexity" evidence="1">
    <location>
        <begin position="14"/>
        <end position="44"/>
    </location>
</feature>
<dbReference type="InterPro" id="IPR036770">
    <property type="entry name" value="Ankyrin_rpt-contain_sf"/>
</dbReference>
<protein>
    <submittedName>
        <fullName evidence="2">Uncharacterized protein</fullName>
    </submittedName>
</protein>
<proteinExistence type="predicted"/>
<feature type="region of interest" description="Disordered" evidence="1">
    <location>
        <begin position="1104"/>
        <end position="1135"/>
    </location>
</feature>
<evidence type="ECO:0000313" key="2">
    <source>
        <dbReference type="EMBL" id="CAE8616112.1"/>
    </source>
</evidence>
<name>A0A813FRL1_POLGL</name>
<feature type="region of interest" description="Disordered" evidence="1">
    <location>
        <begin position="798"/>
        <end position="879"/>
    </location>
</feature>
<dbReference type="Gene3D" id="1.25.40.20">
    <property type="entry name" value="Ankyrin repeat-containing domain"/>
    <property type="match status" value="1"/>
</dbReference>
<feature type="compositionally biased region" description="Basic residues" evidence="1">
    <location>
        <begin position="320"/>
        <end position="335"/>
    </location>
</feature>
<feature type="compositionally biased region" description="Basic and acidic residues" evidence="1">
    <location>
        <begin position="602"/>
        <end position="621"/>
    </location>
</feature>
<gene>
    <name evidence="2" type="ORF">PGLA1383_LOCUS33822</name>
</gene>
<reference evidence="2" key="1">
    <citation type="submission" date="2021-02" db="EMBL/GenBank/DDBJ databases">
        <authorList>
            <person name="Dougan E. K."/>
            <person name="Rhodes N."/>
            <person name="Thang M."/>
            <person name="Chan C."/>
        </authorList>
    </citation>
    <scope>NUCLEOTIDE SEQUENCE</scope>
</reference>
<feature type="region of interest" description="Disordered" evidence="1">
    <location>
        <begin position="743"/>
        <end position="766"/>
    </location>
</feature>
<comment type="caution">
    <text evidence="2">The sequence shown here is derived from an EMBL/GenBank/DDBJ whole genome shotgun (WGS) entry which is preliminary data.</text>
</comment>
<dbReference type="OrthoDB" id="1926212at2759"/>
<feature type="compositionally biased region" description="Basic and acidic residues" evidence="1">
    <location>
        <begin position="964"/>
        <end position="976"/>
    </location>
</feature>
<accession>A0A813FRL1</accession>
<evidence type="ECO:0000256" key="1">
    <source>
        <dbReference type="SAM" id="MobiDB-lite"/>
    </source>
</evidence>
<feature type="region of interest" description="Disordered" evidence="1">
    <location>
        <begin position="1"/>
        <end position="44"/>
    </location>
</feature>
<feature type="compositionally biased region" description="Low complexity" evidence="1">
    <location>
        <begin position="751"/>
        <end position="764"/>
    </location>
</feature>